<dbReference type="SMART" id="SM00025">
    <property type="entry name" value="Pumilio"/>
    <property type="match status" value="8"/>
</dbReference>
<dbReference type="InterPro" id="IPR001313">
    <property type="entry name" value="Pumilio_RNA-bd_rpt"/>
</dbReference>
<evidence type="ECO:0000313" key="7">
    <source>
        <dbReference type="EMBL" id="CAL0323807.1"/>
    </source>
</evidence>
<comment type="caution">
    <text evidence="7">The sequence shown here is derived from an EMBL/GenBank/DDBJ whole genome shotgun (WGS) entry which is preliminary data.</text>
</comment>
<feature type="repeat" description="Pumilio" evidence="5">
    <location>
        <begin position="130"/>
        <end position="166"/>
    </location>
</feature>
<dbReference type="AlphaFoldDB" id="A0AAV1XRD9"/>
<dbReference type="PANTHER" id="PTHR12537:SF63">
    <property type="entry name" value="PUMILIO HOMOLOG 15"/>
    <property type="match status" value="1"/>
</dbReference>
<protein>
    <recommendedName>
        <fullName evidence="6">PUM-HD domain-containing protein</fullName>
    </recommendedName>
</protein>
<sequence>MSSNAFSDVPYNRGEFSDISWLNQNPIQMNQISLEEAFSRLSFNHTPLGFNGYGLPPLSNRCDVGAIPSQNRGNVSLEELFCSAELQRKFRGGVLNELRNNSNGLNVTNNVRRNQRWVQQQNLNHRSIYDFRGRIMMLAMEQGGCRVLQEIMKRLKSQEEISFIFVELINNVMELMMNPFGNYVFQKLVEICSEQQRTHIILVVTNSDFHFVTMCLDIHGTRAVQKLLEHVTTQEQRSLIMSALSPDAVALTKDPNGIHVVEHCLKHFSNEDNRASIVSDGRLSLQYLLNVVANNCFEIATDKSGCCVMHHCLDYAQGETKELLMAEIIVNASLLSEDCYGNYVVQHLVAMKIPRVTENLLRQLEGKFLFLSCNKYGSNVVERIFLVSEEQYSARIILELLHNPNVSRLLIDPFGNYVTKTALMVSKGAIHNAILDLIQLHSAMMRSNIYGKKLLDRVDSGKIRHM</sequence>
<feature type="repeat" description="Pumilio" evidence="5">
    <location>
        <begin position="290"/>
        <end position="326"/>
    </location>
</feature>
<dbReference type="InterPro" id="IPR016024">
    <property type="entry name" value="ARM-type_fold"/>
</dbReference>
<dbReference type="GO" id="GO:0005737">
    <property type="term" value="C:cytoplasm"/>
    <property type="evidence" value="ECO:0007669"/>
    <property type="project" value="TreeGrafter"/>
</dbReference>
<reference evidence="7 8" key="1">
    <citation type="submission" date="2024-03" db="EMBL/GenBank/DDBJ databases">
        <authorList>
            <person name="Martinez-Hernandez J."/>
        </authorList>
    </citation>
    <scope>NUCLEOTIDE SEQUENCE [LARGE SCALE GENOMIC DNA]</scope>
</reference>
<dbReference type="Pfam" id="PF00806">
    <property type="entry name" value="PUF"/>
    <property type="match status" value="7"/>
</dbReference>
<dbReference type="PANTHER" id="PTHR12537">
    <property type="entry name" value="RNA BINDING PROTEIN PUMILIO-RELATED"/>
    <property type="match status" value="1"/>
</dbReference>
<dbReference type="InterPro" id="IPR011989">
    <property type="entry name" value="ARM-like"/>
</dbReference>
<feature type="repeat" description="Pumilio" evidence="5">
    <location>
        <begin position="203"/>
        <end position="242"/>
    </location>
</feature>
<dbReference type="PROSITE" id="PS50303">
    <property type="entry name" value="PUM_HD"/>
    <property type="match status" value="1"/>
</dbReference>
<name>A0AAV1XRD9_LUPLU</name>
<dbReference type="EMBL" id="CAXHTB010000017">
    <property type="protein sequence ID" value="CAL0323807.1"/>
    <property type="molecule type" value="Genomic_DNA"/>
</dbReference>
<keyword evidence="1" id="KW-0677">Repeat</keyword>
<dbReference type="PROSITE" id="PS50302">
    <property type="entry name" value="PUM"/>
    <property type="match status" value="7"/>
</dbReference>
<feature type="repeat" description="Pumilio" evidence="5">
    <location>
        <begin position="327"/>
        <end position="362"/>
    </location>
</feature>
<feature type="repeat" description="Pumilio" evidence="5">
    <location>
        <begin position="243"/>
        <end position="279"/>
    </location>
</feature>
<evidence type="ECO:0000256" key="3">
    <source>
        <dbReference type="ARBA" id="ARBA00022884"/>
    </source>
</evidence>
<dbReference type="FunFam" id="1.25.10.10:FF:000237">
    <property type="entry name" value="Pumilio homolog 9"/>
    <property type="match status" value="1"/>
</dbReference>
<organism evidence="7 8">
    <name type="scientific">Lupinus luteus</name>
    <name type="common">European yellow lupine</name>
    <dbReference type="NCBI Taxonomy" id="3873"/>
    <lineage>
        <taxon>Eukaryota</taxon>
        <taxon>Viridiplantae</taxon>
        <taxon>Streptophyta</taxon>
        <taxon>Embryophyta</taxon>
        <taxon>Tracheophyta</taxon>
        <taxon>Spermatophyta</taxon>
        <taxon>Magnoliopsida</taxon>
        <taxon>eudicotyledons</taxon>
        <taxon>Gunneridae</taxon>
        <taxon>Pentapetalae</taxon>
        <taxon>rosids</taxon>
        <taxon>fabids</taxon>
        <taxon>Fabales</taxon>
        <taxon>Fabaceae</taxon>
        <taxon>Papilionoideae</taxon>
        <taxon>50 kb inversion clade</taxon>
        <taxon>genistoids sensu lato</taxon>
        <taxon>core genistoids</taxon>
        <taxon>Genisteae</taxon>
        <taxon>Lupinus</taxon>
    </lineage>
</organism>
<evidence type="ECO:0000259" key="6">
    <source>
        <dbReference type="PROSITE" id="PS50303"/>
    </source>
</evidence>
<keyword evidence="3" id="KW-0694">RNA-binding</keyword>
<dbReference type="GO" id="GO:0006417">
    <property type="term" value="P:regulation of translation"/>
    <property type="evidence" value="ECO:0007669"/>
    <property type="project" value="UniProtKB-KW"/>
</dbReference>
<evidence type="ECO:0000313" key="8">
    <source>
        <dbReference type="Proteomes" id="UP001497480"/>
    </source>
</evidence>
<evidence type="ECO:0000256" key="4">
    <source>
        <dbReference type="ARBA" id="ARBA00058490"/>
    </source>
</evidence>
<dbReference type="SUPFAM" id="SSF48371">
    <property type="entry name" value="ARM repeat"/>
    <property type="match status" value="1"/>
</dbReference>
<evidence type="ECO:0000256" key="5">
    <source>
        <dbReference type="PROSITE-ProRule" id="PRU00317"/>
    </source>
</evidence>
<dbReference type="GO" id="GO:0003729">
    <property type="term" value="F:mRNA binding"/>
    <property type="evidence" value="ECO:0007669"/>
    <property type="project" value="TreeGrafter"/>
</dbReference>
<evidence type="ECO:0000256" key="1">
    <source>
        <dbReference type="ARBA" id="ARBA00022737"/>
    </source>
</evidence>
<gene>
    <name evidence="7" type="ORF">LLUT_LOCUS24867</name>
</gene>
<dbReference type="InterPro" id="IPR033133">
    <property type="entry name" value="PUM-HD"/>
</dbReference>
<dbReference type="Gene3D" id="1.25.10.10">
    <property type="entry name" value="Leucine-rich Repeat Variant"/>
    <property type="match status" value="1"/>
</dbReference>
<keyword evidence="2" id="KW-0810">Translation regulation</keyword>
<feature type="repeat" description="Pumilio" evidence="5">
    <location>
        <begin position="363"/>
        <end position="399"/>
    </location>
</feature>
<feature type="domain" description="PUM-HD" evidence="6">
    <location>
        <begin position="106"/>
        <end position="462"/>
    </location>
</feature>
<comment type="function">
    <text evidence="4">Sequence-specific RNA-binding protein that regulates translation and mRNA stability by binding the 3'-UTR of target mRNAs.</text>
</comment>
<evidence type="ECO:0000256" key="2">
    <source>
        <dbReference type="ARBA" id="ARBA00022845"/>
    </source>
</evidence>
<keyword evidence="8" id="KW-1185">Reference proteome</keyword>
<accession>A0AAV1XRD9</accession>
<feature type="repeat" description="Pumilio" evidence="5">
    <location>
        <begin position="167"/>
        <end position="202"/>
    </location>
</feature>
<proteinExistence type="predicted"/>
<dbReference type="Proteomes" id="UP001497480">
    <property type="component" value="Unassembled WGS sequence"/>
</dbReference>